<reference evidence="2 3" key="1">
    <citation type="submission" date="2018-08" db="EMBL/GenBank/DDBJ databases">
        <title>Microbacterium lemovicicum sp. nov., a bacterium isolated from a natural uranium-rich soil.</title>
        <authorList>
            <person name="ORTET P."/>
        </authorList>
    </citation>
    <scope>NUCLEOTIDE SEQUENCE [LARGE SCALE GENOMIC DNA]</scope>
    <source>
        <strain evidence="2 3">Viu22</strain>
    </source>
</reference>
<dbReference type="RefSeq" id="WP_127095016.1">
    <property type="nucleotide sequence ID" value="NZ_CP031423.1"/>
</dbReference>
<dbReference type="Pfam" id="PF13472">
    <property type="entry name" value="Lipase_GDSL_2"/>
    <property type="match status" value="1"/>
</dbReference>
<accession>A0A3Q9J2F1</accession>
<dbReference type="OrthoDB" id="2060945at2"/>
<dbReference type="Proteomes" id="UP000276888">
    <property type="component" value="Chromosome"/>
</dbReference>
<proteinExistence type="predicted"/>
<dbReference type="Gene3D" id="2.60.120.260">
    <property type="entry name" value="Galactose-binding domain-like"/>
    <property type="match status" value="1"/>
</dbReference>
<evidence type="ECO:0000313" key="3">
    <source>
        <dbReference type="Proteomes" id="UP000276888"/>
    </source>
</evidence>
<evidence type="ECO:0000259" key="1">
    <source>
        <dbReference type="Pfam" id="PF13472"/>
    </source>
</evidence>
<organism evidence="2 3">
    <name type="scientific">Microbacterium lemovicicum</name>
    <dbReference type="NCBI Taxonomy" id="1072463"/>
    <lineage>
        <taxon>Bacteria</taxon>
        <taxon>Bacillati</taxon>
        <taxon>Actinomycetota</taxon>
        <taxon>Actinomycetes</taxon>
        <taxon>Micrococcales</taxon>
        <taxon>Microbacteriaceae</taxon>
        <taxon>Microbacterium</taxon>
    </lineage>
</organism>
<dbReference type="InterPro" id="IPR013830">
    <property type="entry name" value="SGNH_hydro"/>
</dbReference>
<keyword evidence="3" id="KW-1185">Reference proteome</keyword>
<gene>
    <name evidence="2" type="ORF">CVS47_00909</name>
</gene>
<dbReference type="KEGG" id="mlv:CVS47_00909"/>
<dbReference type="AlphaFoldDB" id="A0A3Q9J2F1"/>
<feature type="domain" description="SGNH hydrolase-type esterase" evidence="1">
    <location>
        <begin position="170"/>
        <end position="364"/>
    </location>
</feature>
<sequence>MITTPIEPALFRGGATLEPATHGLRLHRLPPWVREQFPDPQLLMMESQPSGIRMSFRSTAQRIELTTHSTRVVYRGADRARGRVDLFVDGEFRESDTLAGGDAITVDLTDGTTGFVPGASHVSVFGELPASDKRIEIWLPHNETVDLVALRSDAPLVPSHEALPVWVHHGSSISQGSNAGAPSDIWPAVAARHARVDLRNLGFGGSAMVDPFMARVIRDSAADVISVALGINVVNADAMRLRAFVPAVHGFLDAIRDGHPHTPVVLISPVFAGIHEATPGPGAFDPATIGTDQVRFIATGDPADVAAGALTLEVIRRELASLVERRSADPHLHYLDGLDLFGSDDASRLPLADGLHPDAEAHQLIGRRFADTLLRVRGGTPPFAAASSS</sequence>
<dbReference type="Gene3D" id="3.40.50.1110">
    <property type="entry name" value="SGNH hydrolase"/>
    <property type="match status" value="1"/>
</dbReference>
<protein>
    <recommendedName>
        <fullName evidence="1">SGNH hydrolase-type esterase domain-containing protein</fullName>
    </recommendedName>
</protein>
<evidence type="ECO:0000313" key="2">
    <source>
        <dbReference type="EMBL" id="AZS36308.1"/>
    </source>
</evidence>
<name>A0A3Q9J2F1_9MICO</name>
<dbReference type="SUPFAM" id="SSF52266">
    <property type="entry name" value="SGNH hydrolase"/>
    <property type="match status" value="1"/>
</dbReference>
<dbReference type="EMBL" id="CP031423">
    <property type="protein sequence ID" value="AZS36308.1"/>
    <property type="molecule type" value="Genomic_DNA"/>
</dbReference>
<dbReference type="InterPro" id="IPR036514">
    <property type="entry name" value="SGNH_hydro_sf"/>
</dbReference>